<dbReference type="OrthoDB" id="8901866at2"/>
<dbReference type="Proteomes" id="UP000001693">
    <property type="component" value="Chromosome"/>
</dbReference>
<evidence type="ECO:0000256" key="1">
    <source>
        <dbReference type="SAM" id="MobiDB-lite"/>
    </source>
</evidence>
<evidence type="ECO:0000256" key="2">
    <source>
        <dbReference type="SAM" id="Phobius"/>
    </source>
</evidence>
<keyword evidence="2" id="KW-0812">Transmembrane</keyword>
<dbReference type="EMBL" id="CP001013">
    <property type="protein sequence ID" value="ACB35443.1"/>
    <property type="molecule type" value="Genomic_DNA"/>
</dbReference>
<name>B1Y126_LEPCP</name>
<organism evidence="3 4">
    <name type="scientific">Leptothrix cholodnii (strain ATCC 51168 / LMG 8142 / SP-6)</name>
    <name type="common">Leptothrix discophora (strain SP-6)</name>
    <dbReference type="NCBI Taxonomy" id="395495"/>
    <lineage>
        <taxon>Bacteria</taxon>
        <taxon>Pseudomonadati</taxon>
        <taxon>Pseudomonadota</taxon>
        <taxon>Betaproteobacteria</taxon>
        <taxon>Burkholderiales</taxon>
        <taxon>Sphaerotilaceae</taxon>
        <taxon>Leptothrix</taxon>
    </lineage>
</organism>
<keyword evidence="2" id="KW-1133">Transmembrane helix</keyword>
<evidence type="ECO:0000313" key="4">
    <source>
        <dbReference type="Proteomes" id="UP000001693"/>
    </source>
</evidence>
<dbReference type="Gene3D" id="1.25.40.10">
    <property type="entry name" value="Tetratricopeptide repeat domain"/>
    <property type="match status" value="1"/>
</dbReference>
<dbReference type="HOGENOM" id="CLU_582399_0_0_4"/>
<dbReference type="RefSeq" id="WP_012348190.1">
    <property type="nucleotide sequence ID" value="NC_010524.1"/>
</dbReference>
<dbReference type="SUPFAM" id="SSF48452">
    <property type="entry name" value="TPR-like"/>
    <property type="match status" value="1"/>
</dbReference>
<evidence type="ECO:0000313" key="3">
    <source>
        <dbReference type="EMBL" id="ACB35443.1"/>
    </source>
</evidence>
<dbReference type="KEGG" id="lch:Lcho_3185"/>
<keyword evidence="4" id="KW-1185">Reference proteome</keyword>
<reference evidence="3 4" key="1">
    <citation type="submission" date="2008-03" db="EMBL/GenBank/DDBJ databases">
        <title>Complete sequence of Leptothrix cholodnii SP-6.</title>
        <authorList>
            <consortium name="US DOE Joint Genome Institute"/>
            <person name="Copeland A."/>
            <person name="Lucas S."/>
            <person name="Lapidus A."/>
            <person name="Glavina del Rio T."/>
            <person name="Dalin E."/>
            <person name="Tice H."/>
            <person name="Bruce D."/>
            <person name="Goodwin L."/>
            <person name="Pitluck S."/>
            <person name="Chertkov O."/>
            <person name="Brettin T."/>
            <person name="Detter J.C."/>
            <person name="Han C."/>
            <person name="Kuske C.R."/>
            <person name="Schmutz J."/>
            <person name="Larimer F."/>
            <person name="Land M."/>
            <person name="Hauser L."/>
            <person name="Kyrpides N."/>
            <person name="Lykidis A."/>
            <person name="Emerson D."/>
            <person name="Richardson P."/>
        </authorList>
    </citation>
    <scope>NUCLEOTIDE SEQUENCE [LARGE SCALE GENOMIC DNA]</scope>
    <source>
        <strain evidence="4">ATCC 51168 / LMG 8142 / SP-6</strain>
    </source>
</reference>
<proteinExistence type="predicted"/>
<dbReference type="InterPro" id="IPR011990">
    <property type="entry name" value="TPR-like_helical_dom_sf"/>
</dbReference>
<dbReference type="AlphaFoldDB" id="B1Y126"/>
<keyword evidence="2" id="KW-0472">Membrane</keyword>
<feature type="region of interest" description="Disordered" evidence="1">
    <location>
        <begin position="1"/>
        <end position="27"/>
    </location>
</feature>
<gene>
    <name evidence="3" type="ordered locus">Lcho_3185</name>
</gene>
<dbReference type="STRING" id="395495.Lcho_3185"/>
<protein>
    <submittedName>
        <fullName evidence="3">Tetratricopeptide TPR_2 repeat protein</fullName>
    </submittedName>
</protein>
<accession>B1Y126</accession>
<sequence>MSKAALSEPSIDDPHGAAGPTAAPRSRSHPWRSVLVAVLLVAGMGVAGYVGHDVFLDRAAQHHLDSARMAHFAATPDLDLARQEYLLTLQARPELGTAHFYLGHLLLRTREFDAARAHFAAALRDHEGLPAAYRPDALRLLAGLNADGEPAALQRTTETLAVRPADAASANDAASLLVIPSEPTAAGRPLAAGKAGRLDIVHAAAAAERAALAAQRPAPSPDFLFADHSQAIATLALRVPASSDVQREVNRQLEALHAGDVQRRLSAASTLAIAPDLNSDAVPGAVERAESSMLQQRAAPAVAEATQVTLGLLQSASPLTLALNRQAILRLVEAATALGPDASQAAEQVRQRVVAITSVPRPVVYIQIASEAQRPVALQLASRLTEAGWVTPELELVNERAPARTEVRSQGTSHQGLARWMRRLASETTGQIADLSNLRRAAPSGDVYELWLDRDLCVAPERLVPGCPG</sequence>
<feature type="transmembrane region" description="Helical" evidence="2">
    <location>
        <begin position="34"/>
        <end position="51"/>
    </location>
</feature>